<evidence type="ECO:0000256" key="4">
    <source>
        <dbReference type="PROSITE-ProRule" id="PRU01131"/>
    </source>
</evidence>
<keyword evidence="8" id="KW-1185">Reference proteome</keyword>
<feature type="compositionally biased region" description="Polar residues" evidence="5">
    <location>
        <begin position="18"/>
        <end position="27"/>
    </location>
</feature>
<dbReference type="OrthoDB" id="1902692at2759"/>
<evidence type="ECO:0000256" key="5">
    <source>
        <dbReference type="SAM" id="MobiDB-lite"/>
    </source>
</evidence>
<dbReference type="GO" id="GO:0008270">
    <property type="term" value="F:zinc ion binding"/>
    <property type="evidence" value="ECO:0007669"/>
    <property type="project" value="UniProtKB-KW"/>
</dbReference>
<reference evidence="8" key="1">
    <citation type="journal article" date="2019" name="Curr. Biol.">
        <title>Genome Sequence of Striga asiatica Provides Insight into the Evolution of Plant Parasitism.</title>
        <authorList>
            <person name="Yoshida S."/>
            <person name="Kim S."/>
            <person name="Wafula E.K."/>
            <person name="Tanskanen J."/>
            <person name="Kim Y.M."/>
            <person name="Honaas L."/>
            <person name="Yang Z."/>
            <person name="Spallek T."/>
            <person name="Conn C.E."/>
            <person name="Ichihashi Y."/>
            <person name="Cheong K."/>
            <person name="Cui S."/>
            <person name="Der J.P."/>
            <person name="Gundlach H."/>
            <person name="Jiao Y."/>
            <person name="Hori C."/>
            <person name="Ishida J.K."/>
            <person name="Kasahara H."/>
            <person name="Kiba T."/>
            <person name="Kim M.S."/>
            <person name="Koo N."/>
            <person name="Laohavisit A."/>
            <person name="Lee Y.H."/>
            <person name="Lumba S."/>
            <person name="McCourt P."/>
            <person name="Mortimer J.C."/>
            <person name="Mutuku J.M."/>
            <person name="Nomura T."/>
            <person name="Sasaki-Sekimoto Y."/>
            <person name="Seto Y."/>
            <person name="Wang Y."/>
            <person name="Wakatake T."/>
            <person name="Sakakibara H."/>
            <person name="Demura T."/>
            <person name="Yamaguchi S."/>
            <person name="Yoneyama K."/>
            <person name="Manabe R.I."/>
            <person name="Nelson D.C."/>
            <person name="Schulman A.H."/>
            <person name="Timko M.P."/>
            <person name="dePamphilis C.W."/>
            <person name="Choi D."/>
            <person name="Shirasu K."/>
        </authorList>
    </citation>
    <scope>NUCLEOTIDE SEQUENCE [LARGE SCALE GENOMIC DNA]</scope>
    <source>
        <strain evidence="8">cv. UVA1</strain>
    </source>
</reference>
<evidence type="ECO:0000313" key="7">
    <source>
        <dbReference type="EMBL" id="GER24846.1"/>
    </source>
</evidence>
<keyword evidence="3" id="KW-0862">Zinc</keyword>
<dbReference type="PANTHER" id="PTHR46443:SF3">
    <property type="entry name" value="PROTEIN MARD1"/>
    <property type="match status" value="1"/>
</dbReference>
<evidence type="ECO:0000259" key="6">
    <source>
        <dbReference type="PROSITE" id="PS51795"/>
    </source>
</evidence>
<feature type="zinc finger region" description="FLZ-type" evidence="4">
    <location>
        <begin position="257"/>
        <end position="301"/>
    </location>
</feature>
<keyword evidence="3" id="KW-0863">Zinc-finger</keyword>
<organism evidence="7 8">
    <name type="scientific">Striga asiatica</name>
    <name type="common">Asiatic witchweed</name>
    <name type="synonym">Buchnera asiatica</name>
    <dbReference type="NCBI Taxonomy" id="4170"/>
    <lineage>
        <taxon>Eukaryota</taxon>
        <taxon>Viridiplantae</taxon>
        <taxon>Streptophyta</taxon>
        <taxon>Embryophyta</taxon>
        <taxon>Tracheophyta</taxon>
        <taxon>Spermatophyta</taxon>
        <taxon>Magnoliopsida</taxon>
        <taxon>eudicotyledons</taxon>
        <taxon>Gunneridae</taxon>
        <taxon>Pentapetalae</taxon>
        <taxon>asterids</taxon>
        <taxon>lamiids</taxon>
        <taxon>Lamiales</taxon>
        <taxon>Orobanchaceae</taxon>
        <taxon>Buchnereae</taxon>
        <taxon>Striga</taxon>
    </lineage>
</organism>
<name>A0A5A7NWF6_STRAF</name>
<comment type="similarity">
    <text evidence="1">Belongs to the FLZ family.</text>
</comment>
<proteinExistence type="inferred from homology"/>
<dbReference type="PROSITE" id="PS51795">
    <property type="entry name" value="ZF_FLZ"/>
    <property type="match status" value="1"/>
</dbReference>
<evidence type="ECO:0000256" key="2">
    <source>
        <dbReference type="ARBA" id="ARBA00022723"/>
    </source>
</evidence>
<dbReference type="EMBL" id="BKCP01000001">
    <property type="protein sequence ID" value="GER24846.1"/>
    <property type="molecule type" value="Genomic_DNA"/>
</dbReference>
<sequence>MLRNRSRAVKTKQALMADQNQTSLPSPTMNLPPSPISSFLNSPRFFNGLLSKKTQFSSTDTNYAVMSPTSILDSKKNLSFVNHFGHDNIILSKSPNPTAKREAKAIGLALIDSIVQENADDEGKSGKKISKPVNRVNRAALFGSKLKVQIPDLNPKSSIFQNESPKSPAEFGIKTRNSQISSTPVKDLARQLSLKEMELSEDYTCVISHGPNPKTTHIFDDCVVERCLGDHSENNYSECQKMEFGFEIDSSSSPSQDFLSFCHTCKDNLGQGKDIYIYRGEKAFCSHECRCQEMFFEGLKNPDLDG</sequence>
<protein>
    <recommendedName>
        <fullName evidence="6">FLZ-type domain-containing protein</fullName>
    </recommendedName>
</protein>
<evidence type="ECO:0000313" key="8">
    <source>
        <dbReference type="Proteomes" id="UP000325081"/>
    </source>
</evidence>
<dbReference type="Proteomes" id="UP000325081">
    <property type="component" value="Unassembled WGS sequence"/>
</dbReference>
<dbReference type="InterPro" id="IPR044593">
    <property type="entry name" value="FLZ8/MARD1"/>
</dbReference>
<dbReference type="Pfam" id="PF04570">
    <property type="entry name" value="zf-FLZ"/>
    <property type="match status" value="1"/>
</dbReference>
<feature type="domain" description="FLZ-type" evidence="6">
    <location>
        <begin position="257"/>
        <end position="301"/>
    </location>
</feature>
<feature type="compositionally biased region" description="Basic residues" evidence="5">
    <location>
        <begin position="1"/>
        <end position="10"/>
    </location>
</feature>
<dbReference type="AlphaFoldDB" id="A0A5A7NWF6"/>
<accession>A0A5A7NWF6</accession>
<dbReference type="PANTHER" id="PTHR46443">
    <property type="entry name" value="FCS-LIKE ZINC FINGER 8"/>
    <property type="match status" value="1"/>
</dbReference>
<feature type="region of interest" description="Disordered" evidence="5">
    <location>
        <begin position="1"/>
        <end position="27"/>
    </location>
</feature>
<comment type="caution">
    <text evidence="7">The sequence shown here is derived from an EMBL/GenBank/DDBJ whole genome shotgun (WGS) entry which is preliminary data.</text>
</comment>
<dbReference type="InterPro" id="IPR007650">
    <property type="entry name" value="Zf-FLZ_dom"/>
</dbReference>
<gene>
    <name evidence="7" type="ORF">STAS_00391</name>
</gene>
<evidence type="ECO:0000256" key="3">
    <source>
        <dbReference type="ARBA" id="ARBA00022771"/>
    </source>
</evidence>
<keyword evidence="2" id="KW-0479">Metal-binding</keyword>
<evidence type="ECO:0000256" key="1">
    <source>
        <dbReference type="ARBA" id="ARBA00009374"/>
    </source>
</evidence>